<evidence type="ECO:0000313" key="2">
    <source>
        <dbReference type="Proteomes" id="UP001601627"/>
    </source>
</evidence>
<dbReference type="EMBL" id="JBHVZQ010000047">
    <property type="protein sequence ID" value="MFF1278036.1"/>
    <property type="molecule type" value="Genomic_DNA"/>
</dbReference>
<gene>
    <name evidence="1" type="ORF">ACFVZC_32340</name>
</gene>
<reference evidence="1 2" key="1">
    <citation type="submission" date="2024-09" db="EMBL/GenBank/DDBJ databases">
        <title>The Natural Products Discovery Center: Release of the First 8490 Sequenced Strains for Exploring Actinobacteria Biosynthetic Diversity.</title>
        <authorList>
            <person name="Kalkreuter E."/>
            <person name="Kautsar S.A."/>
            <person name="Yang D."/>
            <person name="Bader C.D."/>
            <person name="Teijaro C.N."/>
            <person name="Fluegel L."/>
            <person name="Davis C.M."/>
            <person name="Simpson J.R."/>
            <person name="Lauterbach L."/>
            <person name="Steele A.D."/>
            <person name="Gui C."/>
            <person name="Meng S."/>
            <person name="Li G."/>
            <person name="Viehrig K."/>
            <person name="Ye F."/>
            <person name="Su P."/>
            <person name="Kiefer A.F."/>
            <person name="Nichols A."/>
            <person name="Cepeda A.J."/>
            <person name="Yan W."/>
            <person name="Fan B."/>
            <person name="Jiang Y."/>
            <person name="Adhikari A."/>
            <person name="Zheng C.-J."/>
            <person name="Schuster L."/>
            <person name="Cowan T.M."/>
            <person name="Smanski M.J."/>
            <person name="Chevrette M.G."/>
            <person name="De Carvalho L.P.S."/>
            <person name="Shen B."/>
        </authorList>
    </citation>
    <scope>NUCLEOTIDE SEQUENCE [LARGE SCALE GENOMIC DNA]</scope>
    <source>
        <strain evidence="1 2">NPDC058328</strain>
    </source>
</reference>
<accession>A0ABW6QH57</accession>
<keyword evidence="2" id="KW-1185">Reference proteome</keyword>
<comment type="caution">
    <text evidence="1">The sequence shown here is derived from an EMBL/GenBank/DDBJ whole genome shotgun (WGS) entry which is preliminary data.</text>
</comment>
<protein>
    <submittedName>
        <fullName evidence="1">Uncharacterized protein</fullName>
    </submittedName>
</protein>
<proteinExistence type="predicted"/>
<evidence type="ECO:0000313" key="1">
    <source>
        <dbReference type="EMBL" id="MFF1278036.1"/>
    </source>
</evidence>
<dbReference type="Proteomes" id="UP001601627">
    <property type="component" value="Unassembled WGS sequence"/>
</dbReference>
<organism evidence="1 2">
    <name type="scientific">Streptomyces marokkonensis</name>
    <dbReference type="NCBI Taxonomy" id="324855"/>
    <lineage>
        <taxon>Bacteria</taxon>
        <taxon>Bacillati</taxon>
        <taxon>Actinomycetota</taxon>
        <taxon>Actinomycetes</taxon>
        <taxon>Kitasatosporales</taxon>
        <taxon>Streptomycetaceae</taxon>
        <taxon>Streptomyces</taxon>
    </lineage>
</organism>
<sequence length="50" mass="5342">MFAQGSEDVVDGLALLGQQPGDLEDQLGVVAQPGQVRGEPARARPRCPRR</sequence>
<name>A0ABW6QH57_9ACTN</name>
<dbReference type="RefSeq" id="WP_388240255.1">
    <property type="nucleotide sequence ID" value="NZ_JBHVZQ010000047.1"/>
</dbReference>